<dbReference type="PANTHER" id="PTHR11455">
    <property type="entry name" value="CRYPTOCHROME"/>
    <property type="match status" value="1"/>
</dbReference>
<dbReference type="SUPFAM" id="SSF52425">
    <property type="entry name" value="Cryptochrome/photolyase, N-terminal domain"/>
    <property type="match status" value="1"/>
</dbReference>
<evidence type="ECO:0000259" key="7">
    <source>
        <dbReference type="PROSITE" id="PS51645"/>
    </source>
</evidence>
<keyword evidence="9" id="KW-1185">Reference proteome</keyword>
<dbReference type="GO" id="GO:0005634">
    <property type="term" value="C:nucleus"/>
    <property type="evidence" value="ECO:0007669"/>
    <property type="project" value="TreeGrafter"/>
</dbReference>
<dbReference type="Pfam" id="PF00875">
    <property type="entry name" value="DNA_photolyase"/>
    <property type="match status" value="1"/>
</dbReference>
<dbReference type="GO" id="GO:0071949">
    <property type="term" value="F:FAD binding"/>
    <property type="evidence" value="ECO:0007669"/>
    <property type="project" value="TreeGrafter"/>
</dbReference>
<dbReference type="GO" id="GO:0032922">
    <property type="term" value="P:circadian regulation of gene expression"/>
    <property type="evidence" value="ECO:0007669"/>
    <property type="project" value="TreeGrafter"/>
</dbReference>
<gene>
    <name evidence="8" type="ORF">HDU87_005674</name>
</gene>
<dbReference type="Gene3D" id="1.25.40.80">
    <property type="match status" value="1"/>
</dbReference>
<comment type="caution">
    <text evidence="8">The sequence shown here is derived from an EMBL/GenBank/DDBJ whole genome shotgun (WGS) entry which is preliminary data.</text>
</comment>
<reference evidence="8" key="1">
    <citation type="submission" date="2020-05" db="EMBL/GenBank/DDBJ databases">
        <title>Phylogenomic resolution of chytrid fungi.</title>
        <authorList>
            <person name="Stajich J.E."/>
            <person name="Amses K."/>
            <person name="Simmons R."/>
            <person name="Seto K."/>
            <person name="Myers J."/>
            <person name="Bonds A."/>
            <person name="Quandt C.A."/>
            <person name="Barry K."/>
            <person name="Liu P."/>
            <person name="Grigoriev I."/>
            <person name="Longcore J.E."/>
            <person name="James T.Y."/>
        </authorList>
    </citation>
    <scope>NUCLEOTIDE SEQUENCE</scope>
    <source>
        <strain evidence="8">JEL0379</strain>
    </source>
</reference>
<organism evidence="8 9">
    <name type="scientific">Geranomyces variabilis</name>
    <dbReference type="NCBI Taxonomy" id="109894"/>
    <lineage>
        <taxon>Eukaryota</taxon>
        <taxon>Fungi</taxon>
        <taxon>Fungi incertae sedis</taxon>
        <taxon>Chytridiomycota</taxon>
        <taxon>Chytridiomycota incertae sedis</taxon>
        <taxon>Chytridiomycetes</taxon>
        <taxon>Spizellomycetales</taxon>
        <taxon>Powellomycetaceae</taxon>
        <taxon>Geranomyces</taxon>
    </lineage>
</organism>
<comment type="similarity">
    <text evidence="1">Belongs to the DNA photolyase class-1 family.</text>
</comment>
<accession>A0AAD5TGG6</accession>
<evidence type="ECO:0000256" key="4">
    <source>
        <dbReference type="PIRSR" id="PIRSR602081-1"/>
    </source>
</evidence>
<dbReference type="PANTHER" id="PTHR11455:SF9">
    <property type="entry name" value="CRYPTOCHROME CIRCADIAN CLOCK 5 ISOFORM X1"/>
    <property type="match status" value="1"/>
</dbReference>
<dbReference type="Proteomes" id="UP001212152">
    <property type="component" value="Unassembled WGS sequence"/>
</dbReference>
<evidence type="ECO:0000256" key="3">
    <source>
        <dbReference type="ARBA" id="ARBA00022827"/>
    </source>
</evidence>
<dbReference type="AlphaFoldDB" id="A0AAD5TGG6"/>
<protein>
    <recommendedName>
        <fullName evidence="7">Photolyase/cryptochrome alpha/beta domain-containing protein</fullName>
    </recommendedName>
</protein>
<feature type="site" description="Electron transfer via tryptophanyl radical" evidence="5">
    <location>
        <position position="449"/>
    </location>
</feature>
<keyword evidence="2 4" id="KW-0285">Flavoprotein</keyword>
<dbReference type="InterPro" id="IPR036134">
    <property type="entry name" value="Crypto/Photolyase_FAD-like_sf"/>
</dbReference>
<dbReference type="InterPro" id="IPR036155">
    <property type="entry name" value="Crypto/Photolyase_N_sf"/>
</dbReference>
<evidence type="ECO:0000256" key="2">
    <source>
        <dbReference type="ARBA" id="ARBA00022630"/>
    </source>
</evidence>
<evidence type="ECO:0000256" key="6">
    <source>
        <dbReference type="SAM" id="MobiDB-lite"/>
    </source>
</evidence>
<dbReference type="InterPro" id="IPR002081">
    <property type="entry name" value="Cryptochrome/DNA_photolyase_1"/>
</dbReference>
<proteinExistence type="inferred from homology"/>
<evidence type="ECO:0000256" key="5">
    <source>
        <dbReference type="PIRSR" id="PIRSR602081-2"/>
    </source>
</evidence>
<name>A0AAD5TGG6_9FUNG</name>
<feature type="site" description="Electron transfer via tryptophanyl radical" evidence="5">
    <location>
        <position position="426"/>
    </location>
</feature>
<dbReference type="GO" id="GO:0043153">
    <property type="term" value="P:entrainment of circadian clock by photoperiod"/>
    <property type="evidence" value="ECO:0007669"/>
    <property type="project" value="TreeGrafter"/>
</dbReference>
<feature type="region of interest" description="Disordered" evidence="6">
    <location>
        <begin position="591"/>
        <end position="643"/>
    </location>
</feature>
<dbReference type="InterPro" id="IPR006050">
    <property type="entry name" value="DNA_photolyase_N"/>
</dbReference>
<feature type="site" description="Electron transfer via tryptophanyl radical" evidence="5">
    <location>
        <position position="351"/>
    </location>
</feature>
<dbReference type="Gene3D" id="3.40.50.620">
    <property type="entry name" value="HUPs"/>
    <property type="match status" value="1"/>
</dbReference>
<dbReference type="InterPro" id="IPR005101">
    <property type="entry name" value="Cryptochr/Photolyase_FAD-bd"/>
</dbReference>
<keyword evidence="3 4" id="KW-0274">FAD</keyword>
<feature type="binding site" evidence="4">
    <location>
        <begin position="439"/>
        <end position="441"/>
    </location>
    <ligand>
        <name>FAD</name>
        <dbReference type="ChEBI" id="CHEBI:57692"/>
    </ligand>
</feature>
<feature type="domain" description="Photolyase/cryptochrome alpha/beta" evidence="7">
    <location>
        <begin position="4"/>
        <end position="136"/>
    </location>
</feature>
<dbReference type="PROSITE" id="PS51645">
    <property type="entry name" value="PHR_CRY_ALPHA_BETA"/>
    <property type="match status" value="1"/>
</dbReference>
<dbReference type="Gene3D" id="1.10.579.10">
    <property type="entry name" value="DNA Cyclobutane Dipyrimidine Photolyase, subunit A, domain 3"/>
    <property type="match status" value="1"/>
</dbReference>
<dbReference type="GO" id="GO:0003904">
    <property type="term" value="F:deoxyribodipyrimidine photo-lyase activity"/>
    <property type="evidence" value="ECO:0007669"/>
    <property type="project" value="TreeGrafter"/>
</dbReference>
<feature type="binding site" evidence="4">
    <location>
        <begin position="320"/>
        <end position="327"/>
    </location>
    <ligand>
        <name>FAD</name>
        <dbReference type="ChEBI" id="CHEBI:57692"/>
    </ligand>
</feature>
<sequence>MPPVRVLYWFRTDLRLTDSPAVKAALDLAPSALYPVWCWDPEYVYSHNVGVNRFQFLLDSMNDTSAALTRLNPKSQLFVIRGSPRTLLKDLLLKWEISHLVFEEDKSAYGRVRDASVSATAASAGVKVVTRTGHTLWDTEAIVAKNGGHPTLTSETLMKCVDKLPNLEPPIPAPNSIPPPGPLDLALDRNYHPVSRPVDRNARDRTAEVTVYDTFTGPHADFAVPTLEELGMPPATTPYRGGEAEGLKRLEAFCSNEIAVAKFEKPKTSPAAFLPPQTTLMSPYLKFGCVSVRYFHKRVQDIIAKHKRGSSGLPVNLPGQLYFREMYYAAEFATPCFDRIRGNPICRYINWSLENVYDADGALVVPRPVSDDAEAEMYFERWKEGRTGFPWIDALMRQLKHDGWIHHLGRHSVACFLTRGHCFVSWERGLEVFDQWLIDWDPCSNPGNWMWLSCSAFFHSYFRVYSPIAFGKKWDKHGDLIRQYVPELKNFPAAHIYEPWKCPIADQRKAGCIIGKNYPKPMFDEKARKEHCLERMKAAFALGLKGDDTKVLDGSARRELDEADAATVIKSAATSPVSGAKRKQASVADMFAAKGGGGGSGSSSSSAEKMQKISAAADQAKSRSGGSRALDTKEGGNEALGDM</sequence>
<evidence type="ECO:0000313" key="8">
    <source>
        <dbReference type="EMBL" id="KAJ3175846.1"/>
    </source>
</evidence>
<dbReference type="Pfam" id="PF03441">
    <property type="entry name" value="FAD_binding_7"/>
    <property type="match status" value="1"/>
</dbReference>
<dbReference type="GO" id="GO:0003677">
    <property type="term" value="F:DNA binding"/>
    <property type="evidence" value="ECO:0007669"/>
    <property type="project" value="TreeGrafter"/>
</dbReference>
<evidence type="ECO:0000256" key="1">
    <source>
        <dbReference type="ARBA" id="ARBA00005862"/>
    </source>
</evidence>
<dbReference type="EMBL" id="JADGJQ010000047">
    <property type="protein sequence ID" value="KAJ3175846.1"/>
    <property type="molecule type" value="Genomic_DNA"/>
</dbReference>
<feature type="binding site" evidence="4">
    <location>
        <begin position="278"/>
        <end position="282"/>
    </location>
    <ligand>
        <name>FAD</name>
        <dbReference type="ChEBI" id="CHEBI:57692"/>
    </ligand>
</feature>
<evidence type="ECO:0000313" key="9">
    <source>
        <dbReference type="Proteomes" id="UP001212152"/>
    </source>
</evidence>
<comment type="cofactor">
    <cofactor evidence="4">
        <name>FAD</name>
        <dbReference type="ChEBI" id="CHEBI:57692"/>
    </cofactor>
    <text evidence="4">Binds 1 FAD per subunit.</text>
</comment>
<dbReference type="GO" id="GO:0005737">
    <property type="term" value="C:cytoplasm"/>
    <property type="evidence" value="ECO:0007669"/>
    <property type="project" value="TreeGrafter"/>
</dbReference>
<dbReference type="SUPFAM" id="SSF48173">
    <property type="entry name" value="Cryptochrome/photolyase FAD-binding domain"/>
    <property type="match status" value="1"/>
</dbReference>
<dbReference type="InterPro" id="IPR014729">
    <property type="entry name" value="Rossmann-like_a/b/a_fold"/>
</dbReference>